<dbReference type="AlphaFoldDB" id="A0A9P4H9Q6"/>
<keyword evidence="3" id="KW-1185">Reference proteome</keyword>
<dbReference type="OrthoDB" id="191037at2759"/>
<organism evidence="2 3">
    <name type="scientific">Setomelanomma holmii</name>
    <dbReference type="NCBI Taxonomy" id="210430"/>
    <lineage>
        <taxon>Eukaryota</taxon>
        <taxon>Fungi</taxon>
        <taxon>Dikarya</taxon>
        <taxon>Ascomycota</taxon>
        <taxon>Pezizomycotina</taxon>
        <taxon>Dothideomycetes</taxon>
        <taxon>Pleosporomycetidae</taxon>
        <taxon>Pleosporales</taxon>
        <taxon>Pleosporineae</taxon>
        <taxon>Phaeosphaeriaceae</taxon>
        <taxon>Setomelanomma</taxon>
    </lineage>
</organism>
<dbReference type="InterPro" id="IPR002575">
    <property type="entry name" value="Aminoglycoside_PTrfase"/>
</dbReference>
<gene>
    <name evidence="2" type="ORF">EK21DRAFT_100994</name>
</gene>
<protein>
    <submittedName>
        <fullName evidence="2">Acyl-CoA dehydrogenase family member 11</fullName>
    </submittedName>
</protein>
<dbReference type="SUPFAM" id="SSF56112">
    <property type="entry name" value="Protein kinase-like (PK-like)"/>
    <property type="match status" value="1"/>
</dbReference>
<evidence type="ECO:0000313" key="2">
    <source>
        <dbReference type="EMBL" id="KAF2029784.1"/>
    </source>
</evidence>
<evidence type="ECO:0000259" key="1">
    <source>
        <dbReference type="Pfam" id="PF01636"/>
    </source>
</evidence>
<dbReference type="Proteomes" id="UP000799777">
    <property type="component" value="Unassembled WGS sequence"/>
</dbReference>
<comment type="caution">
    <text evidence="2">The sequence shown here is derived from an EMBL/GenBank/DDBJ whole genome shotgun (WGS) entry which is preliminary data.</text>
</comment>
<dbReference type="EMBL" id="ML978197">
    <property type="protein sequence ID" value="KAF2029784.1"/>
    <property type="molecule type" value="Genomic_DNA"/>
</dbReference>
<dbReference type="InterPro" id="IPR011009">
    <property type="entry name" value="Kinase-like_dom_sf"/>
</dbReference>
<proteinExistence type="predicted"/>
<name>A0A9P4H9Q6_9PLEO</name>
<reference evidence="2" key="1">
    <citation type="journal article" date="2020" name="Stud. Mycol.">
        <title>101 Dothideomycetes genomes: a test case for predicting lifestyles and emergence of pathogens.</title>
        <authorList>
            <person name="Haridas S."/>
            <person name="Albert R."/>
            <person name="Binder M."/>
            <person name="Bloem J."/>
            <person name="Labutti K."/>
            <person name="Salamov A."/>
            <person name="Andreopoulos B."/>
            <person name="Baker S."/>
            <person name="Barry K."/>
            <person name="Bills G."/>
            <person name="Bluhm B."/>
            <person name="Cannon C."/>
            <person name="Castanera R."/>
            <person name="Culley D."/>
            <person name="Daum C."/>
            <person name="Ezra D."/>
            <person name="Gonzalez J."/>
            <person name="Henrissat B."/>
            <person name="Kuo A."/>
            <person name="Liang C."/>
            <person name="Lipzen A."/>
            <person name="Lutzoni F."/>
            <person name="Magnuson J."/>
            <person name="Mondo S."/>
            <person name="Nolan M."/>
            <person name="Ohm R."/>
            <person name="Pangilinan J."/>
            <person name="Park H.-J."/>
            <person name="Ramirez L."/>
            <person name="Alfaro M."/>
            <person name="Sun H."/>
            <person name="Tritt A."/>
            <person name="Yoshinaga Y."/>
            <person name="Zwiers L.-H."/>
            <person name="Turgeon B."/>
            <person name="Goodwin S."/>
            <person name="Spatafora J."/>
            <person name="Crous P."/>
            <person name="Grigoriev I."/>
        </authorList>
    </citation>
    <scope>NUCLEOTIDE SEQUENCE</scope>
    <source>
        <strain evidence="2">CBS 110217</strain>
    </source>
</reference>
<dbReference type="Gene3D" id="3.90.1200.10">
    <property type="match status" value="1"/>
</dbReference>
<dbReference type="PANTHER" id="PTHR47829:SF1">
    <property type="entry name" value="HAD FAMILY PHOSPHATASE"/>
    <property type="match status" value="1"/>
</dbReference>
<dbReference type="Gene3D" id="3.30.200.20">
    <property type="entry name" value="Phosphorylase Kinase, domain 1"/>
    <property type="match status" value="1"/>
</dbReference>
<dbReference type="Pfam" id="PF01636">
    <property type="entry name" value="APH"/>
    <property type="match status" value="1"/>
</dbReference>
<dbReference type="PANTHER" id="PTHR47829">
    <property type="entry name" value="HYDROLASE, PUTATIVE (AFU_ORTHOLOGUE AFUA_1G12880)-RELATED"/>
    <property type="match status" value="1"/>
</dbReference>
<evidence type="ECO:0000313" key="3">
    <source>
        <dbReference type="Proteomes" id="UP000799777"/>
    </source>
</evidence>
<dbReference type="CDD" id="cd05154">
    <property type="entry name" value="ACAD10_11_N-like"/>
    <property type="match status" value="1"/>
</dbReference>
<dbReference type="InterPro" id="IPR052898">
    <property type="entry name" value="ACAD10-like"/>
</dbReference>
<dbReference type="InterPro" id="IPR041726">
    <property type="entry name" value="ACAD10_11_N"/>
</dbReference>
<feature type="domain" description="Aminoglycoside phosphotransferase" evidence="1">
    <location>
        <begin position="32"/>
        <end position="271"/>
    </location>
</feature>
<sequence>MSGNIIKQPIEKVALERYILDKVPRIQTPIRISQFTFGQSNPTYRITAADEQKYVLRKKPPGKIVSPQSHRVDREYRVLHSLEESPVPVPKTYHFCEDDAIIGTPFYIMEFIDGRIFEKVTMPEITDPKERTQLWRETVRLLSRIHAVDHIEAGLESFGKGYQYFERQVRLWIKMSERQAHVKDNNTGEEIGVLPHIEDCSRYLSDQTVQPKDRVSLVHGDFKLDNLVFHKTEPRVIAILDWESSTIGHPLADVAQLLVPYCLAPKPGAAPYDLSAFLSGALPGQPTVKQLLQWYVEDSGYDLSPDFRYGFAFNTFKGAIMCQGIAARVALGQGKNKQAKVYATMRNALADLAWEMTQEAMKNDLQGSGQGCRGSQTRVTI</sequence>
<accession>A0A9P4H9Q6</accession>